<dbReference type="EMBL" id="CP086136">
    <property type="protein sequence ID" value="UEM13752.1"/>
    <property type="molecule type" value="Genomic_DNA"/>
</dbReference>
<dbReference type="PANTHER" id="PTHR39650">
    <property type="entry name" value="CDP-ARCHAEOL SYNTHASE"/>
    <property type="match status" value="1"/>
</dbReference>
<organism evidence="2">
    <name type="scientific">Bradyrhizobium barranii subsp. barranii</name>
    <dbReference type="NCBI Taxonomy" id="2823807"/>
    <lineage>
        <taxon>Bacteria</taxon>
        <taxon>Pseudomonadati</taxon>
        <taxon>Pseudomonadota</taxon>
        <taxon>Alphaproteobacteria</taxon>
        <taxon>Hyphomicrobiales</taxon>
        <taxon>Nitrobacteraceae</taxon>
        <taxon>Bradyrhizobium</taxon>
        <taxon>Bradyrhizobium barranii</taxon>
    </lineage>
</organism>
<keyword evidence="1" id="KW-0472">Membrane</keyword>
<dbReference type="InterPro" id="IPR032690">
    <property type="entry name" value="CarS"/>
</dbReference>
<dbReference type="PANTHER" id="PTHR39650:SF1">
    <property type="entry name" value="CDP-ARCHAEOL SYNTHASE"/>
    <property type="match status" value="1"/>
</dbReference>
<accession>A0A939S0S7</accession>
<keyword evidence="1" id="KW-1133">Transmembrane helix</keyword>
<evidence type="ECO:0000313" key="4">
    <source>
        <dbReference type="Proteomes" id="UP000664702"/>
    </source>
</evidence>
<keyword evidence="1" id="KW-0812">Transmembrane</keyword>
<dbReference type="Proteomes" id="UP000664702">
    <property type="component" value="Chromosome"/>
</dbReference>
<reference evidence="3 4" key="2">
    <citation type="journal article" date="2022" name="Int. J. Syst. Evol. Microbiol.">
        <title>Strains of Bradyrhizobium barranii sp. nov. associated with legumes native to Canada are symbionts of soybeans and belong to different subspecies (subsp. barranii subsp. nov. and subsp. apii subsp. nov.) and symbiovars (sv. glycinearum and sv. septentrionale).</title>
        <authorList>
            <person name="Bromfield E.S.P."/>
            <person name="Cloutier S."/>
            <person name="Wasai-Hara S."/>
            <person name="Minamisawa K."/>
        </authorList>
    </citation>
    <scope>NUCLEOTIDE SEQUENCE [LARGE SCALE GENOMIC DNA]</scope>
    <source>
        <strain evidence="3 4">144S4</strain>
    </source>
</reference>
<sequence length="162" mass="17376">MAAMPIFYSIVLLTLANGSPVVAKKLFGSRFALALDGGLLLFDRRPVFGASKTIRGIVASIAVTAVGGILLGLGYELGALVAIVAMVGDLFSSFLKRRMNMPPSSQALGLDQVPESLFPLLACQESLGLSYADMFVVVLMFFVGELAISRVLYVLRIRDQPY</sequence>
<proteinExistence type="predicted"/>
<reference evidence="2" key="1">
    <citation type="submission" date="2021-03" db="EMBL/GenBank/DDBJ databases">
        <title>Whole Genome Sequence of Bradyrhizobium sp. Strain 144S4.</title>
        <authorList>
            <person name="Bromfield E.S.P."/>
            <person name="Cloutier S."/>
        </authorList>
    </citation>
    <scope>NUCLEOTIDE SEQUENCE [LARGE SCALE GENOMIC DNA]</scope>
    <source>
        <strain evidence="2">144S4</strain>
    </source>
</reference>
<evidence type="ECO:0000313" key="3">
    <source>
        <dbReference type="EMBL" id="UEM13752.1"/>
    </source>
</evidence>
<evidence type="ECO:0000313" key="2">
    <source>
        <dbReference type="EMBL" id="MBO1860845.1"/>
    </source>
</evidence>
<gene>
    <name evidence="3" type="ORF">J4G43_005460</name>
    <name evidence="2" type="ORF">J4G43_07650</name>
</gene>
<dbReference type="EMBL" id="JAGEMI010000001">
    <property type="protein sequence ID" value="MBO1860845.1"/>
    <property type="molecule type" value="Genomic_DNA"/>
</dbReference>
<evidence type="ECO:0000256" key="1">
    <source>
        <dbReference type="SAM" id="Phobius"/>
    </source>
</evidence>
<protein>
    <submittedName>
        <fullName evidence="2">CDP-archaeol synthase</fullName>
    </submittedName>
</protein>
<dbReference type="Pfam" id="PF01864">
    <property type="entry name" value="CarS-like"/>
    <property type="match status" value="1"/>
</dbReference>
<name>A0A939S0S7_9BRAD</name>
<dbReference type="KEGG" id="bban:J4G43_005460"/>
<feature type="transmembrane region" description="Helical" evidence="1">
    <location>
        <begin position="134"/>
        <end position="155"/>
    </location>
</feature>
<dbReference type="RefSeq" id="WP_038944212.1">
    <property type="nucleotide sequence ID" value="NZ_CP086136.1"/>
</dbReference>
<dbReference type="AlphaFoldDB" id="A0A939S0S7"/>